<keyword evidence="2" id="KW-0813">Transport</keyword>
<evidence type="ECO:0000313" key="14">
    <source>
        <dbReference type="VGNC" id="VGNC:84954"/>
    </source>
</evidence>
<evidence type="ECO:0000256" key="5">
    <source>
        <dbReference type="ARBA" id="ARBA00022840"/>
    </source>
</evidence>
<keyword evidence="6 9" id="KW-1133">Transmembrane helix</keyword>
<dbReference type="AlphaFoldDB" id="A0A5G2QEZ8"/>
<dbReference type="InterPro" id="IPR011527">
    <property type="entry name" value="ABC1_TM_dom"/>
</dbReference>
<keyword evidence="13" id="KW-1185">Reference proteome</keyword>
<dbReference type="GO" id="GO:0016020">
    <property type="term" value="C:membrane"/>
    <property type="evidence" value="ECO:0007669"/>
    <property type="project" value="UniProtKB-SubCell"/>
</dbReference>
<dbReference type="CDD" id="cd18592">
    <property type="entry name" value="ABC_6TM_MRP5_8_9_D1"/>
    <property type="match status" value="1"/>
</dbReference>
<feature type="domain" description="ABC transmembrane type-1" evidence="11">
    <location>
        <begin position="838"/>
        <end position="995"/>
    </location>
</feature>
<dbReference type="PANTHER" id="PTHR24223:SF168">
    <property type="entry name" value="ATP-BINDING CASSETTE SUB-FAMILY C MEMBER 11"/>
    <property type="match status" value="1"/>
</dbReference>
<dbReference type="InterPro" id="IPR003439">
    <property type="entry name" value="ABC_transporter-like_ATP-bd"/>
</dbReference>
<dbReference type="GeneTree" id="ENSGT00940000162968"/>
<dbReference type="GO" id="GO:0005524">
    <property type="term" value="F:ATP binding"/>
    <property type="evidence" value="ECO:0007669"/>
    <property type="project" value="UniProtKB-KW"/>
</dbReference>
<dbReference type="FunFam" id="3.40.50.300:FF:001958">
    <property type="entry name" value="ATP binding cassette subfamily C member 11"/>
    <property type="match status" value="1"/>
</dbReference>
<dbReference type="FunFam" id="1.20.1560.10:FF:000012">
    <property type="entry name" value="ATP binding cassette subfamily C member 5"/>
    <property type="match status" value="1"/>
</dbReference>
<dbReference type="Pfam" id="PF00005">
    <property type="entry name" value="ABC_tran"/>
    <property type="match status" value="2"/>
</dbReference>
<dbReference type="FunFam" id="3.40.50.300:FF:002030">
    <property type="entry name" value="ATP-binding cassette sub-family C member 11 isoform X2"/>
    <property type="match status" value="1"/>
</dbReference>
<dbReference type="InterPro" id="IPR003593">
    <property type="entry name" value="AAA+_ATPase"/>
</dbReference>
<feature type="transmembrane region" description="Helical" evidence="9">
    <location>
        <begin position="157"/>
        <end position="180"/>
    </location>
</feature>
<reference evidence="12" key="4">
    <citation type="submission" date="2025-09" db="UniProtKB">
        <authorList>
            <consortium name="Ensembl"/>
        </authorList>
    </citation>
    <scope>IDENTIFICATION</scope>
</reference>
<keyword evidence="4" id="KW-0547">Nucleotide-binding</keyword>
<accession>A0A5G2QEZ8</accession>
<feature type="transmembrane region" description="Helical" evidence="9">
    <location>
        <begin position="800"/>
        <end position="823"/>
    </location>
</feature>
<feature type="transmembrane region" description="Helical" evidence="9">
    <location>
        <begin position="268"/>
        <end position="287"/>
    </location>
</feature>
<dbReference type="FunFam" id="3.40.50.300:FF:001303">
    <property type="entry name" value="ATP binding cassette subfamily C member 11"/>
    <property type="match status" value="1"/>
</dbReference>
<dbReference type="Ensembl" id="ENSSSCT00000087347.2">
    <property type="protein sequence ID" value="ENSSSCP00000062769.2"/>
    <property type="gene ID" value="ENSSSCG00000032298.3"/>
</dbReference>
<protein>
    <submittedName>
        <fullName evidence="12">ATP binding cassette subfamily C member 11</fullName>
    </submittedName>
</protein>
<feature type="transmembrane region" description="Helical" evidence="9">
    <location>
        <begin position="373"/>
        <end position="398"/>
    </location>
</feature>
<feature type="transmembrane region" description="Helical" evidence="9">
    <location>
        <begin position="875"/>
        <end position="908"/>
    </location>
</feature>
<organism evidence="12 13">
    <name type="scientific">Sus scrofa</name>
    <name type="common">Pig</name>
    <dbReference type="NCBI Taxonomy" id="9823"/>
    <lineage>
        <taxon>Eukaryota</taxon>
        <taxon>Metazoa</taxon>
        <taxon>Chordata</taxon>
        <taxon>Craniata</taxon>
        <taxon>Vertebrata</taxon>
        <taxon>Euteleostomi</taxon>
        <taxon>Mammalia</taxon>
        <taxon>Eutheria</taxon>
        <taxon>Laurasiatheria</taxon>
        <taxon>Artiodactyla</taxon>
        <taxon>Suina</taxon>
        <taxon>Suidae</taxon>
        <taxon>Sus</taxon>
    </lineage>
</organism>
<name>A0A5G2QEZ8_PIG</name>
<reference evidence="13" key="1">
    <citation type="submission" date="2009-11" db="EMBL/GenBank/DDBJ databases">
        <authorList>
            <consortium name="Porcine genome sequencing project"/>
        </authorList>
    </citation>
    <scope>NUCLEOTIDE SEQUENCE [LARGE SCALE GENOMIC DNA]</scope>
    <source>
        <strain evidence="13">Duroc</strain>
    </source>
</reference>
<feature type="transmembrane region" description="Helical" evidence="9">
    <location>
        <begin position="410"/>
        <end position="432"/>
    </location>
</feature>
<feature type="domain" description="ABC transporter" evidence="10">
    <location>
        <begin position="496"/>
        <end position="729"/>
    </location>
</feature>
<dbReference type="Gene3D" id="3.40.50.300">
    <property type="entry name" value="P-loop containing nucleotide triphosphate hydrolases"/>
    <property type="match status" value="3"/>
</dbReference>
<dbReference type="GO" id="GO:0140359">
    <property type="term" value="F:ABC-type transporter activity"/>
    <property type="evidence" value="ECO:0007669"/>
    <property type="project" value="InterPro"/>
</dbReference>
<dbReference type="VGNC" id="VGNC:84954">
    <property type="gene designation" value="ABCC11"/>
</dbReference>
<evidence type="ECO:0000256" key="3">
    <source>
        <dbReference type="ARBA" id="ARBA00022692"/>
    </source>
</evidence>
<dbReference type="GO" id="GO:0016887">
    <property type="term" value="F:ATP hydrolysis activity"/>
    <property type="evidence" value="ECO:0007669"/>
    <property type="project" value="InterPro"/>
</dbReference>
<reference evidence="12" key="2">
    <citation type="journal article" date="2020" name="Gigascience">
        <title>An improved pig reference genome sequence to enable pig genetics and genomics research.</title>
        <authorList>
            <person name="Warr A."/>
            <person name="Affara N."/>
            <person name="Aken B."/>
            <person name="Beiki H."/>
            <person name="Bickhart D.M."/>
            <person name="Billis K."/>
            <person name="Chow W."/>
            <person name="Eory L."/>
            <person name="Finlayson H.A."/>
            <person name="Flicek P."/>
            <person name="Giron C.G."/>
            <person name="Griffin D.K."/>
            <person name="Hall R."/>
            <person name="Hannum G."/>
            <person name="Hourlier T."/>
            <person name="Howe K."/>
            <person name="Hume D.A."/>
            <person name="Izuogu O."/>
            <person name="Kim K."/>
            <person name="Koren S."/>
            <person name="Liu H."/>
            <person name="Manchanda N."/>
            <person name="Martin F.J."/>
            <person name="Nonneman D.J."/>
            <person name="O'Connor R.E."/>
            <person name="Phillippy A.M."/>
            <person name="Rohrer G.A."/>
            <person name="Rosen B.D."/>
            <person name="Rund L.A."/>
            <person name="Sargent C.A."/>
            <person name="Schook L.B."/>
            <person name="Schroeder S.G."/>
            <person name="Schwartz A.S."/>
            <person name="Skinner B.M."/>
            <person name="Talbot R."/>
            <person name="Tseng E."/>
            <person name="Tuggle C.K."/>
            <person name="Watson M."/>
            <person name="Smith T.P.L."/>
            <person name="Archibald A.L."/>
        </authorList>
    </citation>
    <scope>NUCLEOTIDE SEQUENCE [LARGE SCALE GENOMIC DNA]</scope>
    <source>
        <strain evidence="12">Duroc</strain>
    </source>
</reference>
<dbReference type="InterPro" id="IPR017871">
    <property type="entry name" value="ABC_transporter-like_CS"/>
</dbReference>
<evidence type="ECO:0000256" key="1">
    <source>
        <dbReference type="ARBA" id="ARBA00004141"/>
    </source>
</evidence>
<dbReference type="PANTHER" id="PTHR24223">
    <property type="entry name" value="ATP-BINDING CASSETTE SUB-FAMILY C"/>
    <property type="match status" value="1"/>
</dbReference>
<dbReference type="SUPFAM" id="SSF90123">
    <property type="entry name" value="ABC transporter transmembrane region"/>
    <property type="match status" value="2"/>
</dbReference>
<dbReference type="SMART" id="SM00382">
    <property type="entry name" value="AAA"/>
    <property type="match status" value="2"/>
</dbReference>
<dbReference type="InterPro" id="IPR036640">
    <property type="entry name" value="ABC1_TM_sf"/>
</dbReference>
<sequence>MTRRRIYWVPRSSGGLVNLGLDVDNDMVSGLSYKTFEVEDGSWPQQVGEPEAPRMGKYDAAWRTMIPFRPKPKIPAPQPLDDAGLFSYLTLSWLTPFMIRGLRKRLNKHMIPQLSVHDASAQNAKRLRLLWEEEVSRHGIDKASVFRVMLKFQRTRVIFDMVLSCFFSATSVLGPMLVIPKILEYAEEPSGSIAYGVGLCFALFFTECLKALSMCSCWVVSQRTGTRFRTAVSSFAFEKLIQFKSLTHITMGEAISFFTSDVNYLFEGVYYGPLALLTGFLLLASTIASCLTLGPTAFIATLCYLLILPLEVFLTRTFLRLQNHTSEISDQRICLTSEVLTSIKLIKMYTWEKPFAKIIRDLRRKEKKLLHKCGFIQSLTTAILFIAPTVASVALFLIHIGLRLKLTASVAFTTMATLAPMRLSVFLAPFAVKGLTNSKSAAERFKKFFLQESPVVYVQELKDPSKSLVLEEATLSWRKTGPGVVNGALELEKNGHAAEGMTRAQPPPGALPPQDKGDSRAPELHKINLVVSKGTVLGVCGNTGSGKTSLLSAILGEMHLLEGSVGVNGSLAYVPQQAWIVRGSIRENILMGSQYDQARYLQVLHCCSLKRDLEILPFGDMTEIGEQGINLSGGQKQRISLARAVYFDRELYLLDDPLSAVDMHVGKHIFEECIKKALRGKTVVLVTHQLQYLEFCDQIILLEDGKIREKGIHSELIQKKGRYAQLIQKMHGKATQGVLQGGAKAAEEPQVGSQALIPCQEELLNEDAGLENQLTKKEEMEEGSLKWRVYHHYIQAAGGYLISALVILIMLVIVFLTMFNFWWLSYWLEQGSGVSRCPMSFFDTTPTGRLLNCFAGDLDELDQFLPIVVEQSLLLFFMVIFILLMVGLLSPYILLIGVVLLIVCLIFYRMFKRASHVFKRLDHYSRSPLFSHILTCLNGLSSIHVYGKVEDFINEFKRLVDEQSNYMLMFLSATRWMSLRLELMTNLLTLVVALLTIFNISSVPYAYKAMAISIVLQLATNFQACVRMCSETEASFTSVERMLQYMKICVPEAPLHLEGGNCPPGWPPRGEITFQDYQMRYRNNSPIVLKGLSLTIRSQEVVGIVGRTGSGKSSLGVALFRLVEPAAGRILVDGVDICSLGLEDLRSKFSVIPQDPILLSGTIRLNLDPFDRCTDEQIWGALERTSLSKKIILIDEATASIDLETDALIQHTIREWFQGCTVLVIAHRVSTVLSCDRILVMGNGKVVEFDRPEVLQKKPGSVFAALLATANSSPS</sequence>
<evidence type="ECO:0000256" key="2">
    <source>
        <dbReference type="ARBA" id="ARBA00022448"/>
    </source>
</evidence>
<dbReference type="CDD" id="cd03250">
    <property type="entry name" value="ABCC_MRP_domain1"/>
    <property type="match status" value="1"/>
</dbReference>
<evidence type="ECO:0000256" key="6">
    <source>
        <dbReference type="ARBA" id="ARBA00022989"/>
    </source>
</evidence>
<feature type="domain" description="ABC transporter" evidence="10">
    <location>
        <begin position="1072"/>
        <end position="1268"/>
    </location>
</feature>
<dbReference type="InterPro" id="IPR050173">
    <property type="entry name" value="ABC_transporter_C-like"/>
</dbReference>
<dbReference type="Gene3D" id="1.20.1560.10">
    <property type="entry name" value="ABC transporter type 1, transmembrane domain"/>
    <property type="match status" value="2"/>
</dbReference>
<dbReference type="PROSITE" id="PS50929">
    <property type="entry name" value="ABC_TM1F"/>
    <property type="match status" value="2"/>
</dbReference>
<dbReference type="SUPFAM" id="SSF52540">
    <property type="entry name" value="P-loop containing nucleoside triphosphate hydrolases"/>
    <property type="match status" value="2"/>
</dbReference>
<keyword evidence="7 9" id="KW-0472">Membrane</keyword>
<evidence type="ECO:0000256" key="4">
    <source>
        <dbReference type="ARBA" id="ARBA00022741"/>
    </source>
</evidence>
<feature type="region of interest" description="Disordered" evidence="8">
    <location>
        <begin position="498"/>
        <end position="520"/>
    </location>
</feature>
<feature type="transmembrane region" description="Helical" evidence="9">
    <location>
        <begin position="192"/>
        <end position="220"/>
    </location>
</feature>
<comment type="subcellular location">
    <subcellularLocation>
        <location evidence="1">Membrane</location>
        <topology evidence="1">Multi-pass membrane protein</topology>
    </subcellularLocation>
</comment>
<reference evidence="12" key="3">
    <citation type="submission" date="2025-08" db="UniProtKB">
        <authorList>
            <consortium name="Ensembl"/>
        </authorList>
    </citation>
    <scope>IDENTIFICATION</scope>
</reference>
<evidence type="ECO:0000259" key="11">
    <source>
        <dbReference type="PROSITE" id="PS50929"/>
    </source>
</evidence>
<dbReference type="InterPro" id="IPR027417">
    <property type="entry name" value="P-loop_NTPase"/>
</dbReference>
<dbReference type="PROSITE" id="PS50893">
    <property type="entry name" value="ABC_TRANSPORTER_2"/>
    <property type="match status" value="2"/>
</dbReference>
<feature type="domain" description="ABC transmembrane type-1" evidence="11">
    <location>
        <begin position="158"/>
        <end position="437"/>
    </location>
</feature>
<keyword evidence="5" id="KW-0067">ATP-binding</keyword>
<evidence type="ECO:0000313" key="12">
    <source>
        <dbReference type="Ensembl" id="ENSSSCP00000062769.2"/>
    </source>
</evidence>
<evidence type="ECO:0000256" key="7">
    <source>
        <dbReference type="ARBA" id="ARBA00023136"/>
    </source>
</evidence>
<dbReference type="Proteomes" id="UP000008227">
    <property type="component" value="Chromosome 6"/>
</dbReference>
<dbReference type="FunFam" id="1.20.1560.10:FF:000010">
    <property type="entry name" value="Multidrug resistance-associated ABC transporter"/>
    <property type="match status" value="1"/>
</dbReference>
<feature type="transmembrane region" description="Helical" evidence="9">
    <location>
        <begin position="293"/>
        <end position="314"/>
    </location>
</feature>
<dbReference type="Bgee" id="ENSSSCG00000032298">
    <property type="expression patterns" value="Expressed in right lobe of liver and 3 other cell types or tissues"/>
</dbReference>
<evidence type="ECO:0000256" key="9">
    <source>
        <dbReference type="SAM" id="Phobius"/>
    </source>
</evidence>
<dbReference type="CDD" id="cd03244">
    <property type="entry name" value="ABCC_MRP_domain2"/>
    <property type="match status" value="1"/>
</dbReference>
<feature type="transmembrane region" description="Helical" evidence="9">
    <location>
        <begin position="987"/>
        <end position="1007"/>
    </location>
</feature>
<evidence type="ECO:0000256" key="8">
    <source>
        <dbReference type="SAM" id="MobiDB-lite"/>
    </source>
</evidence>
<dbReference type="Pfam" id="PF00664">
    <property type="entry name" value="ABC_membrane"/>
    <property type="match status" value="2"/>
</dbReference>
<evidence type="ECO:0000313" key="13">
    <source>
        <dbReference type="Proteomes" id="UP000008227"/>
    </source>
</evidence>
<evidence type="ECO:0000259" key="10">
    <source>
        <dbReference type="PROSITE" id="PS50893"/>
    </source>
</evidence>
<dbReference type="PROSITE" id="PS00211">
    <property type="entry name" value="ABC_TRANSPORTER_1"/>
    <property type="match status" value="1"/>
</dbReference>
<proteinExistence type="predicted"/>
<keyword evidence="3 9" id="KW-0812">Transmembrane</keyword>
<dbReference type="ExpressionAtlas" id="A0A5G2QEZ8">
    <property type="expression patterns" value="baseline"/>
</dbReference>
<gene>
    <name evidence="12 14" type="primary">ABCC11</name>
</gene>